<name>A0A4Z2E470_9TELE</name>
<evidence type="ECO:0000313" key="1">
    <source>
        <dbReference type="EMBL" id="TNN23549.1"/>
    </source>
</evidence>
<evidence type="ECO:0000313" key="2">
    <source>
        <dbReference type="Proteomes" id="UP000314294"/>
    </source>
</evidence>
<dbReference type="EMBL" id="SRLO01018097">
    <property type="protein sequence ID" value="TNN23549.1"/>
    <property type="molecule type" value="Genomic_DNA"/>
</dbReference>
<proteinExistence type="predicted"/>
<accession>A0A4Z2E470</accession>
<organism evidence="1 2">
    <name type="scientific">Liparis tanakae</name>
    <name type="common">Tanaka's snailfish</name>
    <dbReference type="NCBI Taxonomy" id="230148"/>
    <lineage>
        <taxon>Eukaryota</taxon>
        <taxon>Metazoa</taxon>
        <taxon>Chordata</taxon>
        <taxon>Craniata</taxon>
        <taxon>Vertebrata</taxon>
        <taxon>Euteleostomi</taxon>
        <taxon>Actinopterygii</taxon>
        <taxon>Neopterygii</taxon>
        <taxon>Teleostei</taxon>
        <taxon>Neoteleostei</taxon>
        <taxon>Acanthomorphata</taxon>
        <taxon>Eupercaria</taxon>
        <taxon>Perciformes</taxon>
        <taxon>Cottioidei</taxon>
        <taxon>Cottales</taxon>
        <taxon>Liparidae</taxon>
        <taxon>Liparis</taxon>
    </lineage>
</organism>
<protein>
    <submittedName>
        <fullName evidence="1">Uncharacterized protein</fullName>
    </submittedName>
</protein>
<dbReference type="Proteomes" id="UP000314294">
    <property type="component" value="Unassembled WGS sequence"/>
</dbReference>
<keyword evidence="2" id="KW-1185">Reference proteome</keyword>
<dbReference type="AlphaFoldDB" id="A0A4Z2E470"/>
<reference evidence="1 2" key="1">
    <citation type="submission" date="2019-03" db="EMBL/GenBank/DDBJ databases">
        <title>First draft genome of Liparis tanakae, snailfish: a comprehensive survey of snailfish specific genes.</title>
        <authorList>
            <person name="Kim W."/>
            <person name="Song I."/>
            <person name="Jeong J.-H."/>
            <person name="Kim D."/>
            <person name="Kim S."/>
            <person name="Ryu S."/>
            <person name="Song J.Y."/>
            <person name="Lee S.K."/>
        </authorList>
    </citation>
    <scope>NUCLEOTIDE SEQUENCE [LARGE SCALE GENOMIC DNA]</scope>
    <source>
        <tissue evidence="1">Muscle</tissue>
    </source>
</reference>
<gene>
    <name evidence="1" type="ORF">EYF80_066329</name>
</gene>
<comment type="caution">
    <text evidence="1">The sequence shown here is derived from an EMBL/GenBank/DDBJ whole genome shotgun (WGS) entry which is preliminary data.</text>
</comment>
<sequence>MYACLQASEPERPAEELLMSACRQALAVECSYRSVCASVLPLVSGVDIAVVLRCRTSEQRWLCGRLTLSRLSGPPVGWQAVRLTVRPLWQSEIRSEHERGRLSCSATSTYPD</sequence>